<dbReference type="AlphaFoldDB" id="A0A7W8NFR8"/>
<comment type="caution">
    <text evidence="2">The sequence shown here is derived from an EMBL/GenBank/DDBJ whole genome shotgun (WGS) entry which is preliminary data.</text>
</comment>
<name>A0A7W8NFR8_9DEIO</name>
<feature type="signal peptide" evidence="1">
    <location>
        <begin position="1"/>
        <end position="20"/>
    </location>
</feature>
<gene>
    <name evidence="2" type="ORF">HNQ08_004855</name>
</gene>
<dbReference type="RefSeq" id="WP_184137468.1">
    <property type="nucleotide sequence ID" value="NZ_JACHFL010000021.1"/>
</dbReference>
<keyword evidence="3" id="KW-1185">Reference proteome</keyword>
<proteinExistence type="predicted"/>
<reference evidence="2 3" key="1">
    <citation type="submission" date="2020-08" db="EMBL/GenBank/DDBJ databases">
        <title>Genomic Encyclopedia of Type Strains, Phase IV (KMG-IV): sequencing the most valuable type-strain genomes for metagenomic binning, comparative biology and taxonomic classification.</title>
        <authorList>
            <person name="Goeker M."/>
        </authorList>
    </citation>
    <scope>NUCLEOTIDE SEQUENCE [LARGE SCALE GENOMIC DNA]</scope>
    <source>
        <strain evidence="2 3">DSM 27939</strain>
    </source>
</reference>
<evidence type="ECO:0000313" key="2">
    <source>
        <dbReference type="EMBL" id="MBB5365729.1"/>
    </source>
</evidence>
<evidence type="ECO:0000313" key="3">
    <source>
        <dbReference type="Proteomes" id="UP000552709"/>
    </source>
</evidence>
<dbReference type="PROSITE" id="PS51257">
    <property type="entry name" value="PROKAR_LIPOPROTEIN"/>
    <property type="match status" value="1"/>
</dbReference>
<sequence length="292" mass="31588">MTLRIVSAMVALALASCSLAAPCEPTSPANAGYVCDEVRLIIRNQNNTQFVITAPPKVVIVDMSAWDARSVTRVALPPIVTASLRTTWQQELRLITDALDETDAQSQAALLRWGSNVERVLAALERPLWQVAAYACDRQTCTVGGGALVAHMMYVGFNGRPDDVNSILKAVQAARDAVKTVVIQNQCDVPVEGMVATVAEGNGTQLARYTTYRLNANTTRSSQLTWQPARELLARASFVDAANETTNRHLQDVNGQALSSPTMRVLTFNNSTLGFTRLSTAPNVIIKCPKSS</sequence>
<dbReference type="Proteomes" id="UP000552709">
    <property type="component" value="Unassembled WGS sequence"/>
</dbReference>
<dbReference type="EMBL" id="JACHFL010000021">
    <property type="protein sequence ID" value="MBB5365729.1"/>
    <property type="molecule type" value="Genomic_DNA"/>
</dbReference>
<keyword evidence="1" id="KW-0732">Signal</keyword>
<accession>A0A7W8NFR8</accession>
<evidence type="ECO:0008006" key="4">
    <source>
        <dbReference type="Google" id="ProtNLM"/>
    </source>
</evidence>
<evidence type="ECO:0000256" key="1">
    <source>
        <dbReference type="SAM" id="SignalP"/>
    </source>
</evidence>
<organism evidence="2 3">
    <name type="scientific">Deinococcus humi</name>
    <dbReference type="NCBI Taxonomy" id="662880"/>
    <lineage>
        <taxon>Bacteria</taxon>
        <taxon>Thermotogati</taxon>
        <taxon>Deinococcota</taxon>
        <taxon>Deinococci</taxon>
        <taxon>Deinococcales</taxon>
        <taxon>Deinococcaceae</taxon>
        <taxon>Deinococcus</taxon>
    </lineage>
</organism>
<feature type="chain" id="PRO_5031378592" description="Lipoprotein" evidence="1">
    <location>
        <begin position="21"/>
        <end position="292"/>
    </location>
</feature>
<protein>
    <recommendedName>
        <fullName evidence="4">Lipoprotein</fullName>
    </recommendedName>
</protein>